<comment type="cofactor">
    <cofactor evidence="1">
        <name>a divalent metal cation</name>
        <dbReference type="ChEBI" id="CHEBI:60240"/>
    </cofactor>
</comment>
<comment type="similarity">
    <text evidence="3">Belongs to the HARBI1 family.</text>
</comment>
<evidence type="ECO:0000256" key="2">
    <source>
        <dbReference type="ARBA" id="ARBA00004123"/>
    </source>
</evidence>
<dbReference type="InterPro" id="IPR027806">
    <property type="entry name" value="HARBI1_dom"/>
</dbReference>
<dbReference type="GO" id="GO:0004518">
    <property type="term" value="F:nuclease activity"/>
    <property type="evidence" value="ECO:0007669"/>
    <property type="project" value="UniProtKB-KW"/>
</dbReference>
<dbReference type="GO" id="GO:0046872">
    <property type="term" value="F:metal ion binding"/>
    <property type="evidence" value="ECO:0007669"/>
    <property type="project" value="UniProtKB-KW"/>
</dbReference>
<dbReference type="Proteomes" id="UP001059041">
    <property type="component" value="Unassembled WGS sequence"/>
</dbReference>
<comment type="subcellular location">
    <subcellularLocation>
        <location evidence="2">Nucleus</location>
    </subcellularLocation>
</comment>
<dbReference type="AlphaFoldDB" id="A0A9W7T376"/>
<keyword evidence="10" id="KW-1185">Reference proteome</keyword>
<dbReference type="GO" id="GO:0005634">
    <property type="term" value="C:nucleus"/>
    <property type="evidence" value="ECO:0007669"/>
    <property type="project" value="UniProtKB-SubCell"/>
</dbReference>
<dbReference type="InterPro" id="IPR045249">
    <property type="entry name" value="HARBI1-like"/>
</dbReference>
<evidence type="ECO:0000256" key="1">
    <source>
        <dbReference type="ARBA" id="ARBA00001968"/>
    </source>
</evidence>
<keyword evidence="6" id="KW-0378">Hydrolase</keyword>
<keyword evidence="7" id="KW-0539">Nucleus</keyword>
<keyword evidence="5" id="KW-0479">Metal-binding</keyword>
<dbReference type="PANTHER" id="PTHR22930">
    <property type="match status" value="1"/>
</dbReference>
<evidence type="ECO:0000313" key="10">
    <source>
        <dbReference type="Proteomes" id="UP001059041"/>
    </source>
</evidence>
<proteinExistence type="inferred from homology"/>
<comment type="caution">
    <text evidence="9">The sequence shown here is derived from an EMBL/GenBank/DDBJ whole genome shotgun (WGS) entry which is preliminary data.</text>
</comment>
<protein>
    <submittedName>
        <fullName evidence="9">Nuclease HARBI1-like</fullName>
    </submittedName>
</protein>
<gene>
    <name evidence="9" type="ORF">IRJ41_008423</name>
</gene>
<evidence type="ECO:0000256" key="7">
    <source>
        <dbReference type="ARBA" id="ARBA00023242"/>
    </source>
</evidence>
<evidence type="ECO:0000256" key="6">
    <source>
        <dbReference type="ARBA" id="ARBA00022801"/>
    </source>
</evidence>
<accession>A0A9W7T376</accession>
<evidence type="ECO:0000256" key="4">
    <source>
        <dbReference type="ARBA" id="ARBA00022722"/>
    </source>
</evidence>
<feature type="domain" description="DDE Tnp4" evidence="8">
    <location>
        <begin position="66"/>
        <end position="189"/>
    </location>
</feature>
<dbReference type="PANTHER" id="PTHR22930:SF206">
    <property type="entry name" value="NUCLEASE HARBI1"/>
    <property type="match status" value="1"/>
</dbReference>
<evidence type="ECO:0000256" key="3">
    <source>
        <dbReference type="ARBA" id="ARBA00006958"/>
    </source>
</evidence>
<dbReference type="GO" id="GO:0016787">
    <property type="term" value="F:hydrolase activity"/>
    <property type="evidence" value="ECO:0007669"/>
    <property type="project" value="UniProtKB-KW"/>
</dbReference>
<keyword evidence="4" id="KW-0540">Nuclease</keyword>
<reference evidence="9" key="1">
    <citation type="submission" date="2021-02" db="EMBL/GenBank/DDBJ databases">
        <title>Comparative genomics reveals that relaxation of natural selection precedes convergent phenotypic evolution of cavefish.</title>
        <authorList>
            <person name="Peng Z."/>
        </authorList>
    </citation>
    <scope>NUCLEOTIDE SEQUENCE</scope>
    <source>
        <tissue evidence="9">Muscle</tissue>
    </source>
</reference>
<evidence type="ECO:0000259" key="8">
    <source>
        <dbReference type="Pfam" id="PF13359"/>
    </source>
</evidence>
<dbReference type="EMBL" id="JAFHDT010000467">
    <property type="protein sequence ID" value="KAI7789431.1"/>
    <property type="molecule type" value="Genomic_DNA"/>
</dbReference>
<sequence length="271" mass="29830">MNGAMKLKRWLQFIGLPMERLDDNHPPQSNTLCKSRGDGGGGAGFARLAGHEAFGCAAGAINRCHGTCDAEGAFIDVYIGNPGSVHDALVLRRSPMYQQALYPPAGDFLSGDGGHPCLQHPIAILTPYRQPVASQVEARYNRHHAQARNIIERTFGVLKTRWYAIFLRALEIRPLFAPKVIGACCILHNVCLMVGDLLAEEESHGQDGRDDDMENAAVDERDLSGNRLRGRLAAQLSSPEELPACLCEHETRSRLDSKPFQMLPMFTKKLT</sequence>
<organism evidence="9 10">
    <name type="scientific">Triplophysa rosa</name>
    <name type="common">Cave loach</name>
    <dbReference type="NCBI Taxonomy" id="992332"/>
    <lineage>
        <taxon>Eukaryota</taxon>
        <taxon>Metazoa</taxon>
        <taxon>Chordata</taxon>
        <taxon>Craniata</taxon>
        <taxon>Vertebrata</taxon>
        <taxon>Euteleostomi</taxon>
        <taxon>Actinopterygii</taxon>
        <taxon>Neopterygii</taxon>
        <taxon>Teleostei</taxon>
        <taxon>Ostariophysi</taxon>
        <taxon>Cypriniformes</taxon>
        <taxon>Nemacheilidae</taxon>
        <taxon>Triplophysa</taxon>
    </lineage>
</organism>
<evidence type="ECO:0000256" key="5">
    <source>
        <dbReference type="ARBA" id="ARBA00022723"/>
    </source>
</evidence>
<name>A0A9W7T376_TRIRA</name>
<dbReference type="Pfam" id="PF13359">
    <property type="entry name" value="DDE_Tnp_4"/>
    <property type="match status" value="1"/>
</dbReference>
<evidence type="ECO:0000313" key="9">
    <source>
        <dbReference type="EMBL" id="KAI7789431.1"/>
    </source>
</evidence>